<dbReference type="OrthoDB" id="9767597at2"/>
<dbReference type="RefSeq" id="WP_039714848.1">
    <property type="nucleotide sequence ID" value="NZ_JTJC03000001.1"/>
</dbReference>
<dbReference type="Proteomes" id="UP000031532">
    <property type="component" value="Unassembled WGS sequence"/>
</dbReference>
<keyword evidence="1" id="KW-0732">Signal</keyword>
<evidence type="ECO:0000313" key="3">
    <source>
        <dbReference type="Proteomes" id="UP000031532"/>
    </source>
</evidence>
<comment type="caution">
    <text evidence="2">The sequence shown here is derived from an EMBL/GenBank/DDBJ whole genome shotgun (WGS) entry which is preliminary data.</text>
</comment>
<feature type="signal peptide" evidence="1">
    <location>
        <begin position="1"/>
        <end position="35"/>
    </location>
</feature>
<gene>
    <name evidence="2" type="ORF">QH73_0000755</name>
</gene>
<organism evidence="2 3">
    <name type="scientific">Scytonema millei VB511283</name>
    <dbReference type="NCBI Taxonomy" id="1245923"/>
    <lineage>
        <taxon>Bacteria</taxon>
        <taxon>Bacillati</taxon>
        <taxon>Cyanobacteriota</taxon>
        <taxon>Cyanophyceae</taxon>
        <taxon>Nostocales</taxon>
        <taxon>Scytonemataceae</taxon>
        <taxon>Scytonema</taxon>
    </lineage>
</organism>
<evidence type="ECO:0008006" key="4">
    <source>
        <dbReference type="Google" id="ProtNLM"/>
    </source>
</evidence>
<keyword evidence="3" id="KW-1185">Reference proteome</keyword>
<name>A0A9X5E332_9CYAN</name>
<evidence type="ECO:0000256" key="1">
    <source>
        <dbReference type="SAM" id="SignalP"/>
    </source>
</evidence>
<dbReference type="EMBL" id="JTJC03000001">
    <property type="protein sequence ID" value="NHC33207.1"/>
    <property type="molecule type" value="Genomic_DNA"/>
</dbReference>
<dbReference type="AlphaFoldDB" id="A0A9X5E332"/>
<sequence length="222" mass="22973">MLTFKPWQTGTAFLMALTIGTSATLPMVMTAPATAQVFPSSPGSSRISDRTTIRAGARIPVRYDEAEKIVISPKERMRLTLTVAANITNRNGTVLIPAGSLIEGELVPADGGSQFIARNLIIDDGRRQSIDASSDVIETTQLRRGVSTGSILKGAVVGAAAGAALGGLTGNRRISTGEVLIGTGVGAAGGAALGRKKADVVVINPDTDLDLILDSSLTVDRY</sequence>
<proteinExistence type="predicted"/>
<evidence type="ECO:0000313" key="2">
    <source>
        <dbReference type="EMBL" id="NHC33207.1"/>
    </source>
</evidence>
<feature type="chain" id="PRO_5040844531" description="Glycine zipper domain-containing protein" evidence="1">
    <location>
        <begin position="36"/>
        <end position="222"/>
    </location>
</feature>
<protein>
    <recommendedName>
        <fullName evidence="4">Glycine zipper domain-containing protein</fullName>
    </recommendedName>
</protein>
<reference evidence="2 3" key="1">
    <citation type="journal article" date="2015" name="Genome Announc.">
        <title>Draft Genome Sequence of the Terrestrial Cyanobacterium Scytonema millei VB511283, Isolated from Eastern India.</title>
        <authorList>
            <person name="Sen D."/>
            <person name="Chandrababunaidu M.M."/>
            <person name="Singh D."/>
            <person name="Sanghi N."/>
            <person name="Ghorai A."/>
            <person name="Mishra G.P."/>
            <person name="Madduluri M."/>
            <person name="Adhikary S.P."/>
            <person name="Tripathy S."/>
        </authorList>
    </citation>
    <scope>NUCLEOTIDE SEQUENCE [LARGE SCALE GENOMIC DNA]</scope>
    <source>
        <strain evidence="2 3">VB511283</strain>
    </source>
</reference>
<accession>A0A9X5E332</accession>